<organism evidence="10 11">
    <name type="scientific">Variovorax humicola</name>
    <dbReference type="NCBI Taxonomy" id="1769758"/>
    <lineage>
        <taxon>Bacteria</taxon>
        <taxon>Pseudomonadati</taxon>
        <taxon>Pseudomonadota</taxon>
        <taxon>Betaproteobacteria</taxon>
        <taxon>Burkholderiales</taxon>
        <taxon>Comamonadaceae</taxon>
        <taxon>Variovorax</taxon>
    </lineage>
</organism>
<gene>
    <name evidence="10" type="ORF">WKW80_21365</name>
</gene>
<dbReference type="Gene3D" id="1.10.3720.10">
    <property type="entry name" value="MetI-like"/>
    <property type="match status" value="1"/>
</dbReference>
<dbReference type="PANTHER" id="PTHR42929">
    <property type="entry name" value="INNER MEMBRANE ABC TRANSPORTER PERMEASE PROTEIN YDCU-RELATED-RELATED"/>
    <property type="match status" value="1"/>
</dbReference>
<keyword evidence="3 8" id="KW-0813">Transport</keyword>
<dbReference type="Pfam" id="PF00528">
    <property type="entry name" value="BPD_transp_1"/>
    <property type="match status" value="1"/>
</dbReference>
<dbReference type="InterPro" id="IPR000515">
    <property type="entry name" value="MetI-like"/>
</dbReference>
<evidence type="ECO:0000256" key="4">
    <source>
        <dbReference type="ARBA" id="ARBA00022475"/>
    </source>
</evidence>
<dbReference type="EMBL" id="JBBKZV010000014">
    <property type="protein sequence ID" value="MEJ8824554.1"/>
    <property type="molecule type" value="Genomic_DNA"/>
</dbReference>
<evidence type="ECO:0000256" key="7">
    <source>
        <dbReference type="ARBA" id="ARBA00023136"/>
    </source>
</evidence>
<accession>A0ABU8W4W0</accession>
<dbReference type="PANTHER" id="PTHR42929:SF1">
    <property type="entry name" value="INNER MEMBRANE ABC TRANSPORTER PERMEASE PROTEIN YDCU-RELATED"/>
    <property type="match status" value="1"/>
</dbReference>
<dbReference type="Proteomes" id="UP001363010">
    <property type="component" value="Unassembled WGS sequence"/>
</dbReference>
<comment type="caution">
    <text evidence="10">The sequence shown here is derived from an EMBL/GenBank/DDBJ whole genome shotgun (WGS) entry which is preliminary data.</text>
</comment>
<keyword evidence="5 8" id="KW-0812">Transmembrane</keyword>
<keyword evidence="6 8" id="KW-1133">Transmembrane helix</keyword>
<evidence type="ECO:0000256" key="8">
    <source>
        <dbReference type="RuleBase" id="RU363032"/>
    </source>
</evidence>
<feature type="transmembrane region" description="Helical" evidence="8">
    <location>
        <begin position="16"/>
        <end position="37"/>
    </location>
</feature>
<protein>
    <submittedName>
        <fullName evidence="10">ABC transporter permease subunit</fullName>
    </submittedName>
</protein>
<feature type="transmembrane region" description="Helical" evidence="8">
    <location>
        <begin position="273"/>
        <end position="297"/>
    </location>
</feature>
<dbReference type="CDD" id="cd06261">
    <property type="entry name" value="TM_PBP2"/>
    <property type="match status" value="1"/>
</dbReference>
<sequence length="311" mass="33199">MPRLPMVKRQSDNRRAWVLVGPYVLLLTALMLVPFVATVHKALSTAPSLTFTLLSNPAKALAEPLSTKNFTAIVSDSTARKVVGTTLLLAASVATLLCGVAMFVGYHIARGRRWSGTVNAIVTFPSLAPGVTIAFGILWLFGPTGPINALLWRTLGIVDEPIAFTGTLFAVIVGDMALFSTIAVRMVASVYEMIDPVLEQASESLGARDSQTFRYVVWPLLLPGLAAAWIFLFFRTMAAYVAALVLGGGTQGVVVIPLDIYMQINSLGMGGTIGTAAAMAVVLVGTTLIGRAVFLVLMRRAFRERLGTEVL</sequence>
<reference evidence="10 11" key="1">
    <citation type="submission" date="2024-03" db="EMBL/GenBank/DDBJ databases">
        <title>Novel species of the genus Variovorax.</title>
        <authorList>
            <person name="Liu Q."/>
            <person name="Xin Y.-H."/>
        </authorList>
    </citation>
    <scope>NUCLEOTIDE SEQUENCE [LARGE SCALE GENOMIC DNA]</scope>
    <source>
        <strain evidence="10 11">KACC 18501</strain>
    </source>
</reference>
<comment type="similarity">
    <text evidence="2">Belongs to the binding-protein-dependent transport system permease family. CysTW subfamily.</text>
</comment>
<feature type="transmembrane region" description="Helical" evidence="8">
    <location>
        <begin position="121"/>
        <end position="142"/>
    </location>
</feature>
<evidence type="ECO:0000256" key="6">
    <source>
        <dbReference type="ARBA" id="ARBA00022989"/>
    </source>
</evidence>
<feature type="transmembrane region" description="Helical" evidence="8">
    <location>
        <begin position="215"/>
        <end position="234"/>
    </location>
</feature>
<keyword evidence="4" id="KW-1003">Cell membrane</keyword>
<dbReference type="RefSeq" id="WP_340365577.1">
    <property type="nucleotide sequence ID" value="NZ_JBBKZV010000014.1"/>
</dbReference>
<keyword evidence="7 8" id="KW-0472">Membrane</keyword>
<evidence type="ECO:0000313" key="11">
    <source>
        <dbReference type="Proteomes" id="UP001363010"/>
    </source>
</evidence>
<comment type="subcellular location">
    <subcellularLocation>
        <location evidence="1 8">Cell membrane</location>
        <topology evidence="1 8">Multi-pass membrane protein</topology>
    </subcellularLocation>
</comment>
<proteinExistence type="inferred from homology"/>
<evidence type="ECO:0000313" key="10">
    <source>
        <dbReference type="EMBL" id="MEJ8824554.1"/>
    </source>
</evidence>
<dbReference type="InterPro" id="IPR035906">
    <property type="entry name" value="MetI-like_sf"/>
</dbReference>
<feature type="domain" description="ABC transmembrane type-1" evidence="9">
    <location>
        <begin position="83"/>
        <end position="294"/>
    </location>
</feature>
<dbReference type="PROSITE" id="PS50928">
    <property type="entry name" value="ABC_TM1"/>
    <property type="match status" value="1"/>
</dbReference>
<evidence type="ECO:0000256" key="2">
    <source>
        <dbReference type="ARBA" id="ARBA00007069"/>
    </source>
</evidence>
<evidence type="ECO:0000259" key="9">
    <source>
        <dbReference type="PROSITE" id="PS50928"/>
    </source>
</evidence>
<dbReference type="SUPFAM" id="SSF161098">
    <property type="entry name" value="MetI-like"/>
    <property type="match status" value="1"/>
</dbReference>
<evidence type="ECO:0000256" key="1">
    <source>
        <dbReference type="ARBA" id="ARBA00004651"/>
    </source>
</evidence>
<evidence type="ECO:0000256" key="3">
    <source>
        <dbReference type="ARBA" id="ARBA00022448"/>
    </source>
</evidence>
<feature type="transmembrane region" description="Helical" evidence="8">
    <location>
        <begin position="162"/>
        <end position="184"/>
    </location>
</feature>
<evidence type="ECO:0000256" key="5">
    <source>
        <dbReference type="ARBA" id="ARBA00022692"/>
    </source>
</evidence>
<name>A0ABU8W4W0_9BURK</name>
<keyword evidence="11" id="KW-1185">Reference proteome</keyword>
<feature type="transmembrane region" description="Helical" evidence="8">
    <location>
        <begin position="87"/>
        <end position="109"/>
    </location>
</feature>